<dbReference type="InterPro" id="IPR054518">
    <property type="entry name" value="ABHD16_N"/>
</dbReference>
<feature type="domain" description="Phosphatidylserine Lipase ABHD16 N-terminal" evidence="2">
    <location>
        <begin position="5"/>
        <end position="58"/>
    </location>
</feature>
<dbReference type="Pfam" id="PF22990">
    <property type="entry name" value="ABHD16_N"/>
    <property type="match status" value="1"/>
</dbReference>
<dbReference type="STRING" id="451379.A0A0N5ANW2"/>
<dbReference type="InterPro" id="IPR000073">
    <property type="entry name" value="AB_hydrolase_1"/>
</dbReference>
<evidence type="ECO:0000313" key="3">
    <source>
        <dbReference type="Proteomes" id="UP000046393"/>
    </source>
</evidence>
<dbReference type="GO" id="GO:0006660">
    <property type="term" value="P:phosphatidylserine catabolic process"/>
    <property type="evidence" value="ECO:0007669"/>
    <property type="project" value="TreeGrafter"/>
</dbReference>
<dbReference type="GO" id="GO:0012505">
    <property type="term" value="C:endomembrane system"/>
    <property type="evidence" value="ECO:0007669"/>
    <property type="project" value="TreeGrafter"/>
</dbReference>
<dbReference type="PANTHER" id="PTHR12277">
    <property type="entry name" value="ALPHA/BETA HYDROLASE DOMAIN-CONTAINING PROTEIN"/>
    <property type="match status" value="1"/>
</dbReference>
<proteinExistence type="predicted"/>
<dbReference type="WBParaSite" id="SMUV_0000631601-mRNA-1">
    <property type="protein sequence ID" value="SMUV_0000631601-mRNA-1"/>
    <property type="gene ID" value="SMUV_0000631601"/>
</dbReference>
<organism evidence="3 4">
    <name type="scientific">Syphacia muris</name>
    <dbReference type="NCBI Taxonomy" id="451379"/>
    <lineage>
        <taxon>Eukaryota</taxon>
        <taxon>Metazoa</taxon>
        <taxon>Ecdysozoa</taxon>
        <taxon>Nematoda</taxon>
        <taxon>Chromadorea</taxon>
        <taxon>Rhabditida</taxon>
        <taxon>Spirurina</taxon>
        <taxon>Oxyuridomorpha</taxon>
        <taxon>Oxyuroidea</taxon>
        <taxon>Oxyuridae</taxon>
        <taxon>Syphacia</taxon>
    </lineage>
</organism>
<keyword evidence="3" id="KW-1185">Reference proteome</keyword>
<protein>
    <submittedName>
        <fullName evidence="4">AB hydrolase-1 domain-containing protein</fullName>
    </submittedName>
</protein>
<dbReference type="Proteomes" id="UP000046393">
    <property type="component" value="Unplaced"/>
</dbReference>
<feature type="domain" description="AB hydrolase-1" evidence="1">
    <location>
        <begin position="165"/>
        <end position="277"/>
    </location>
</feature>
<accession>A0A0N5ANW2</accession>
<name>A0A0N5ANW2_9BILA</name>
<dbReference type="Gene3D" id="3.40.50.1820">
    <property type="entry name" value="alpha/beta hydrolase"/>
    <property type="match status" value="1"/>
</dbReference>
<evidence type="ECO:0000259" key="1">
    <source>
        <dbReference type="Pfam" id="PF00561"/>
    </source>
</evidence>
<dbReference type="SUPFAM" id="SSF53474">
    <property type="entry name" value="alpha/beta-Hydrolases"/>
    <property type="match status" value="1"/>
</dbReference>
<evidence type="ECO:0000259" key="2">
    <source>
        <dbReference type="Pfam" id="PF22990"/>
    </source>
</evidence>
<dbReference type="GO" id="GO:0052651">
    <property type="term" value="P:monoacylglycerol catabolic process"/>
    <property type="evidence" value="ECO:0007669"/>
    <property type="project" value="TreeGrafter"/>
</dbReference>
<reference evidence="4" key="1">
    <citation type="submission" date="2017-02" db="UniProtKB">
        <authorList>
            <consortium name="WormBaseParasite"/>
        </authorList>
    </citation>
    <scope>IDENTIFICATION</scope>
</reference>
<dbReference type="PANTHER" id="PTHR12277:SF72">
    <property type="entry name" value="BAT5L PROTEIN"/>
    <property type="match status" value="1"/>
</dbReference>
<dbReference type="Pfam" id="PF00561">
    <property type="entry name" value="Abhydrolase_1"/>
    <property type="match status" value="1"/>
</dbReference>
<sequence>MFLRTIWDCICGPRLYAIYSTVPRAYDCNVTEGISILMFMFINGLRYVIMPFSPFVISGLPPIFKAKSIERIYIKGHIPVISNYFRSVYDLLAYWCVNSFGRQMAYPGATALCKTLWFNMMNVNRMKVIFEQKGQRNLVGTIDGNVIDTVFVDRRGITGYGDFLVITCEGNAGCYEFGIMGTPLSLGFSVLGWNIPGFGESTGTPFPMEILNGMDSVMQFAINFLGFREEKIIIFSWSIGCFPGTWAAANFPNIQSLILDAGFDDLLPLAFARTPASVKFIVEYTVRKYLNLPVLALYHGPVTLIRRLLDDIVVTGRTENSSETLPYNRANELLKTLFSSRHKPIYNGKFDREKLSPVTFKNLSELDRTELLDRACGQYLLDFKADHHTPLSSKFFDIHLSRAGVV</sequence>
<dbReference type="GO" id="GO:0004620">
    <property type="term" value="F:phospholipase activity"/>
    <property type="evidence" value="ECO:0007669"/>
    <property type="project" value="TreeGrafter"/>
</dbReference>
<evidence type="ECO:0000313" key="4">
    <source>
        <dbReference type="WBParaSite" id="SMUV_0000631601-mRNA-1"/>
    </source>
</evidence>
<dbReference type="GO" id="GO:0047372">
    <property type="term" value="F:monoacylglycerol lipase activity"/>
    <property type="evidence" value="ECO:0007669"/>
    <property type="project" value="TreeGrafter"/>
</dbReference>
<dbReference type="InterPro" id="IPR029058">
    <property type="entry name" value="AB_hydrolase_fold"/>
</dbReference>
<dbReference type="AlphaFoldDB" id="A0A0N5ANW2"/>